<accession>A0A0A8ZFR3</accession>
<protein>
    <submittedName>
        <fullName evidence="1">Uncharacterized protein</fullName>
    </submittedName>
</protein>
<organism evidence="1">
    <name type="scientific">Arundo donax</name>
    <name type="common">Giant reed</name>
    <name type="synonym">Donax arundinaceus</name>
    <dbReference type="NCBI Taxonomy" id="35708"/>
    <lineage>
        <taxon>Eukaryota</taxon>
        <taxon>Viridiplantae</taxon>
        <taxon>Streptophyta</taxon>
        <taxon>Embryophyta</taxon>
        <taxon>Tracheophyta</taxon>
        <taxon>Spermatophyta</taxon>
        <taxon>Magnoliopsida</taxon>
        <taxon>Liliopsida</taxon>
        <taxon>Poales</taxon>
        <taxon>Poaceae</taxon>
        <taxon>PACMAD clade</taxon>
        <taxon>Arundinoideae</taxon>
        <taxon>Arundineae</taxon>
        <taxon>Arundo</taxon>
    </lineage>
</organism>
<reference evidence="1" key="1">
    <citation type="submission" date="2014-09" db="EMBL/GenBank/DDBJ databases">
        <authorList>
            <person name="Magalhaes I.L.F."/>
            <person name="Oliveira U."/>
            <person name="Santos F.R."/>
            <person name="Vidigal T.H.D.A."/>
            <person name="Brescovit A.D."/>
            <person name="Santos A.J."/>
        </authorList>
    </citation>
    <scope>NUCLEOTIDE SEQUENCE</scope>
    <source>
        <tissue evidence="1">Shoot tissue taken approximately 20 cm above the soil surface</tissue>
    </source>
</reference>
<name>A0A0A8ZFR3_ARUDO</name>
<evidence type="ECO:0000313" key="1">
    <source>
        <dbReference type="EMBL" id="JAD38249.1"/>
    </source>
</evidence>
<dbReference type="AlphaFoldDB" id="A0A0A8ZFR3"/>
<proteinExistence type="predicted"/>
<dbReference type="EMBL" id="GBRH01259646">
    <property type="protein sequence ID" value="JAD38249.1"/>
    <property type="molecule type" value="Transcribed_RNA"/>
</dbReference>
<sequence>MHLTFPIKFQFYYTTCFNLIESIESHSREANRP</sequence>
<reference evidence="1" key="2">
    <citation type="journal article" date="2015" name="Data Brief">
        <title>Shoot transcriptome of the giant reed, Arundo donax.</title>
        <authorList>
            <person name="Barrero R.A."/>
            <person name="Guerrero F.D."/>
            <person name="Moolhuijzen P."/>
            <person name="Goolsby J.A."/>
            <person name="Tidwell J."/>
            <person name="Bellgard S.E."/>
            <person name="Bellgard M.I."/>
        </authorList>
    </citation>
    <scope>NUCLEOTIDE SEQUENCE</scope>
    <source>
        <tissue evidence="1">Shoot tissue taken approximately 20 cm above the soil surface</tissue>
    </source>
</reference>